<name>A0A2Z3YTE3_9CORY</name>
<evidence type="ECO:0000256" key="1">
    <source>
        <dbReference type="ARBA" id="ARBA00004651"/>
    </source>
</evidence>
<sequence length="299" mass="31031">MTAPTALRGNAVASRPGKFPAPRRIPRVGLQLTVSLTLITVIVAAAILAPWVAPYGPLDGDPSSKYLPIGADGHLLGTDELGRDLLSRVIYGARTSLLLSVASVAGATVVGTVVGLLAAFTGPRISAVIMRATDVAFAFPVILVAIALAALLGTGKSVVVIAVVIAVTPYVTRIVFSEAKTQRELEYVEAARSLGARRADIIFREVFPNISASVVVYATGLVGTMIVFSASLSAVGIGVQPPEADWGQMIASGAKVVISGNMHVAVVPGLAVLVTSLAFTWLGDALNDRFHTRTRGEAR</sequence>
<dbReference type="OrthoDB" id="9812701at2"/>
<dbReference type="InterPro" id="IPR050366">
    <property type="entry name" value="BP-dependent_transpt_permease"/>
</dbReference>
<feature type="transmembrane region" description="Helical" evidence="7">
    <location>
        <begin position="97"/>
        <end position="120"/>
    </location>
</feature>
<evidence type="ECO:0000256" key="3">
    <source>
        <dbReference type="ARBA" id="ARBA00022475"/>
    </source>
</evidence>
<dbReference type="PROSITE" id="PS50928">
    <property type="entry name" value="ABC_TM1"/>
    <property type="match status" value="1"/>
</dbReference>
<protein>
    <submittedName>
        <fullName evidence="9">Glutathione transport system permease protein GsiD</fullName>
    </submittedName>
</protein>
<dbReference type="InterPro" id="IPR025966">
    <property type="entry name" value="OppC_N"/>
</dbReference>
<comment type="subcellular location">
    <subcellularLocation>
        <location evidence="1 7">Cell membrane</location>
        <topology evidence="1 7">Multi-pass membrane protein</topology>
    </subcellularLocation>
</comment>
<dbReference type="Gene3D" id="1.10.3720.10">
    <property type="entry name" value="MetI-like"/>
    <property type="match status" value="1"/>
</dbReference>
<feature type="transmembrane region" description="Helical" evidence="7">
    <location>
        <begin position="132"/>
        <end position="152"/>
    </location>
</feature>
<dbReference type="GO" id="GO:0055085">
    <property type="term" value="P:transmembrane transport"/>
    <property type="evidence" value="ECO:0007669"/>
    <property type="project" value="InterPro"/>
</dbReference>
<dbReference type="PANTHER" id="PTHR43386:SF25">
    <property type="entry name" value="PEPTIDE ABC TRANSPORTER PERMEASE PROTEIN"/>
    <property type="match status" value="1"/>
</dbReference>
<evidence type="ECO:0000256" key="2">
    <source>
        <dbReference type="ARBA" id="ARBA00022448"/>
    </source>
</evidence>
<feature type="domain" description="ABC transmembrane type-1" evidence="8">
    <location>
        <begin position="93"/>
        <end position="283"/>
    </location>
</feature>
<evidence type="ECO:0000313" key="9">
    <source>
        <dbReference type="EMBL" id="AWT26961.1"/>
    </source>
</evidence>
<dbReference type="InterPro" id="IPR035906">
    <property type="entry name" value="MetI-like_sf"/>
</dbReference>
<dbReference type="PANTHER" id="PTHR43386">
    <property type="entry name" value="OLIGOPEPTIDE TRANSPORT SYSTEM PERMEASE PROTEIN APPC"/>
    <property type="match status" value="1"/>
</dbReference>
<organism evidence="9 10">
    <name type="scientific">Corynebacterium provencense</name>
    <dbReference type="NCBI Taxonomy" id="1737425"/>
    <lineage>
        <taxon>Bacteria</taxon>
        <taxon>Bacillati</taxon>
        <taxon>Actinomycetota</taxon>
        <taxon>Actinomycetes</taxon>
        <taxon>Mycobacteriales</taxon>
        <taxon>Corynebacteriaceae</taxon>
        <taxon>Corynebacterium</taxon>
    </lineage>
</organism>
<accession>A0A2Z3YTE3</accession>
<dbReference type="Pfam" id="PF12911">
    <property type="entry name" value="OppC_N"/>
    <property type="match status" value="1"/>
</dbReference>
<feature type="transmembrane region" description="Helical" evidence="7">
    <location>
        <begin position="214"/>
        <end position="239"/>
    </location>
</feature>
<evidence type="ECO:0000256" key="5">
    <source>
        <dbReference type="ARBA" id="ARBA00022989"/>
    </source>
</evidence>
<evidence type="ECO:0000259" key="8">
    <source>
        <dbReference type="PROSITE" id="PS50928"/>
    </source>
</evidence>
<feature type="transmembrane region" description="Helical" evidence="7">
    <location>
        <begin position="158"/>
        <end position="176"/>
    </location>
</feature>
<dbReference type="CDD" id="cd06261">
    <property type="entry name" value="TM_PBP2"/>
    <property type="match status" value="1"/>
</dbReference>
<dbReference type="Pfam" id="PF00528">
    <property type="entry name" value="BPD_transp_1"/>
    <property type="match status" value="1"/>
</dbReference>
<comment type="similarity">
    <text evidence="7">Belongs to the binding-protein-dependent transport system permease family.</text>
</comment>
<evidence type="ECO:0000256" key="6">
    <source>
        <dbReference type="ARBA" id="ARBA00023136"/>
    </source>
</evidence>
<dbReference type="AlphaFoldDB" id="A0A2Z3YTE3"/>
<keyword evidence="5 7" id="KW-1133">Transmembrane helix</keyword>
<keyword evidence="4 7" id="KW-0812">Transmembrane</keyword>
<dbReference type="GO" id="GO:0005886">
    <property type="term" value="C:plasma membrane"/>
    <property type="evidence" value="ECO:0007669"/>
    <property type="project" value="UniProtKB-SubCell"/>
</dbReference>
<keyword evidence="3" id="KW-1003">Cell membrane</keyword>
<feature type="transmembrane region" description="Helical" evidence="7">
    <location>
        <begin position="262"/>
        <end position="283"/>
    </location>
</feature>
<evidence type="ECO:0000256" key="7">
    <source>
        <dbReference type="RuleBase" id="RU363032"/>
    </source>
</evidence>
<dbReference type="KEGG" id="cpre:Csp1_22100"/>
<reference evidence="10" key="1">
    <citation type="submission" date="2017-11" db="EMBL/GenBank/DDBJ databases">
        <title>Otitis media/interna in a cat caused by the recently described species Corynebacterium provencense.</title>
        <authorList>
            <person name="Kittl S."/>
            <person name="Brodard I."/>
            <person name="Rychener L."/>
            <person name="Jores J."/>
            <person name="Roosje P."/>
            <person name="Gobeli Brawand S."/>
        </authorList>
    </citation>
    <scope>NUCLEOTIDE SEQUENCE [LARGE SCALE GENOMIC DNA]</scope>
    <source>
        <strain evidence="10">17KM38</strain>
    </source>
</reference>
<keyword evidence="10" id="KW-1185">Reference proteome</keyword>
<dbReference type="SUPFAM" id="SSF161098">
    <property type="entry name" value="MetI-like"/>
    <property type="match status" value="1"/>
</dbReference>
<feature type="transmembrane region" description="Helical" evidence="7">
    <location>
        <begin position="28"/>
        <end position="53"/>
    </location>
</feature>
<dbReference type="RefSeq" id="WP_110481988.1">
    <property type="nucleotide sequence ID" value="NZ_CP024988.1"/>
</dbReference>
<evidence type="ECO:0000313" key="10">
    <source>
        <dbReference type="Proteomes" id="UP000247696"/>
    </source>
</evidence>
<keyword evidence="2 7" id="KW-0813">Transport</keyword>
<keyword evidence="6 7" id="KW-0472">Membrane</keyword>
<gene>
    <name evidence="9" type="primary">gsiD_3</name>
    <name evidence="9" type="ORF">Csp1_22100</name>
</gene>
<dbReference type="InterPro" id="IPR000515">
    <property type="entry name" value="MetI-like"/>
</dbReference>
<proteinExistence type="inferred from homology"/>
<evidence type="ECO:0000256" key="4">
    <source>
        <dbReference type="ARBA" id="ARBA00022692"/>
    </source>
</evidence>
<dbReference type="EMBL" id="CP024988">
    <property type="protein sequence ID" value="AWT26961.1"/>
    <property type="molecule type" value="Genomic_DNA"/>
</dbReference>
<dbReference type="Proteomes" id="UP000247696">
    <property type="component" value="Chromosome"/>
</dbReference>